<evidence type="ECO:0000259" key="1">
    <source>
        <dbReference type="Pfam" id="PF12647"/>
    </source>
</evidence>
<keyword evidence="3" id="KW-1185">Reference proteome</keyword>
<name>A0A9W6W6U9_9ACTN</name>
<protein>
    <recommendedName>
        <fullName evidence="1">RNHCP domain-containing protein</fullName>
    </recommendedName>
</protein>
<feature type="domain" description="RNHCP" evidence="1">
    <location>
        <begin position="15"/>
        <end position="97"/>
    </location>
</feature>
<evidence type="ECO:0000313" key="2">
    <source>
        <dbReference type="EMBL" id="GLZ75919.1"/>
    </source>
</evidence>
<dbReference type="EMBL" id="BSTX01000001">
    <property type="protein sequence ID" value="GLZ75919.1"/>
    <property type="molecule type" value="Genomic_DNA"/>
</dbReference>
<proteinExistence type="predicted"/>
<organism evidence="2 3">
    <name type="scientific">Actinorhabdospora filicis</name>
    <dbReference type="NCBI Taxonomy" id="1785913"/>
    <lineage>
        <taxon>Bacteria</taxon>
        <taxon>Bacillati</taxon>
        <taxon>Actinomycetota</taxon>
        <taxon>Actinomycetes</taxon>
        <taxon>Micromonosporales</taxon>
        <taxon>Micromonosporaceae</taxon>
        <taxon>Actinorhabdospora</taxon>
    </lineage>
</organism>
<dbReference type="InterPro" id="IPR024439">
    <property type="entry name" value="RNHCP"/>
</dbReference>
<accession>A0A9W6W6U9</accession>
<sequence>MHNRSMTAAFTRRIEDFTCAHCRREVKGTGYTNHCPRCLYSRHVDVNPGDRAAECGGMMAPIAAMLKGEQWIVMHECEACGHRRPNRCSPRDDRDLLIELMGRPFPRV</sequence>
<dbReference type="AlphaFoldDB" id="A0A9W6W6U9"/>
<reference evidence="2" key="1">
    <citation type="submission" date="2023-03" db="EMBL/GenBank/DDBJ databases">
        <title>Actinorhabdospora filicis NBRC 111898.</title>
        <authorList>
            <person name="Ichikawa N."/>
            <person name="Sato H."/>
            <person name="Tonouchi N."/>
        </authorList>
    </citation>
    <scope>NUCLEOTIDE SEQUENCE</scope>
    <source>
        <strain evidence="2">NBRC 111898</strain>
    </source>
</reference>
<comment type="caution">
    <text evidence="2">The sequence shown here is derived from an EMBL/GenBank/DDBJ whole genome shotgun (WGS) entry which is preliminary data.</text>
</comment>
<dbReference type="Pfam" id="PF12647">
    <property type="entry name" value="RNHCP"/>
    <property type="match status" value="1"/>
</dbReference>
<dbReference type="Proteomes" id="UP001165079">
    <property type="component" value="Unassembled WGS sequence"/>
</dbReference>
<gene>
    <name evidence="2" type="ORF">Afil01_07260</name>
</gene>
<evidence type="ECO:0000313" key="3">
    <source>
        <dbReference type="Proteomes" id="UP001165079"/>
    </source>
</evidence>